<dbReference type="InterPro" id="IPR036047">
    <property type="entry name" value="F-box-like_dom_sf"/>
</dbReference>
<evidence type="ECO:0000259" key="2">
    <source>
        <dbReference type="PROSITE" id="PS50181"/>
    </source>
</evidence>
<organism evidence="3 4">
    <name type="scientific">Helicocarpus griseus UAMH5409</name>
    <dbReference type="NCBI Taxonomy" id="1447875"/>
    <lineage>
        <taxon>Eukaryota</taxon>
        <taxon>Fungi</taxon>
        <taxon>Dikarya</taxon>
        <taxon>Ascomycota</taxon>
        <taxon>Pezizomycotina</taxon>
        <taxon>Eurotiomycetes</taxon>
        <taxon>Eurotiomycetidae</taxon>
        <taxon>Onygenales</taxon>
        <taxon>Ajellomycetaceae</taxon>
        <taxon>Helicocarpus</taxon>
    </lineage>
</organism>
<feature type="compositionally biased region" description="Basic and acidic residues" evidence="1">
    <location>
        <begin position="11"/>
        <end position="20"/>
    </location>
</feature>
<dbReference type="SUPFAM" id="SSF81383">
    <property type="entry name" value="F-box domain"/>
    <property type="match status" value="1"/>
</dbReference>
<keyword evidence="4" id="KW-1185">Reference proteome</keyword>
<reference evidence="3 4" key="1">
    <citation type="submission" date="2017-10" db="EMBL/GenBank/DDBJ databases">
        <title>Comparative genomics in systemic dimorphic fungi from Ajellomycetaceae.</title>
        <authorList>
            <person name="Munoz J.F."/>
            <person name="Mcewen J.G."/>
            <person name="Clay O.K."/>
            <person name="Cuomo C.A."/>
        </authorList>
    </citation>
    <scope>NUCLEOTIDE SEQUENCE [LARGE SCALE GENOMIC DNA]</scope>
    <source>
        <strain evidence="3 4">UAMH5409</strain>
    </source>
</reference>
<evidence type="ECO:0000313" key="3">
    <source>
        <dbReference type="EMBL" id="PGH04519.1"/>
    </source>
</evidence>
<name>A0A2B7X6J1_9EURO</name>
<feature type="region of interest" description="Disordered" evidence="1">
    <location>
        <begin position="1"/>
        <end position="21"/>
    </location>
</feature>
<dbReference type="EMBL" id="PDNB01000135">
    <property type="protein sequence ID" value="PGH04519.1"/>
    <property type="molecule type" value="Genomic_DNA"/>
</dbReference>
<dbReference type="PROSITE" id="PS50181">
    <property type="entry name" value="FBOX"/>
    <property type="match status" value="1"/>
</dbReference>
<gene>
    <name evidence="3" type="ORF">AJ79_07045</name>
</gene>
<proteinExistence type="predicted"/>
<dbReference type="InterPro" id="IPR001810">
    <property type="entry name" value="F-box_dom"/>
</dbReference>
<accession>A0A2B7X6J1</accession>
<comment type="caution">
    <text evidence="3">The sequence shown here is derived from an EMBL/GenBank/DDBJ whole genome shotgun (WGS) entry which is preliminary data.</text>
</comment>
<protein>
    <recommendedName>
        <fullName evidence="2">F-box domain-containing protein</fullName>
    </recommendedName>
</protein>
<evidence type="ECO:0000313" key="4">
    <source>
        <dbReference type="Proteomes" id="UP000223968"/>
    </source>
</evidence>
<sequence>MDVQSLPNRSESPEPPKTDSLESLPNELLALIAAALPKSALESLSRVNKHFRLIAVSFYFKSTTVTSCFATAETSTDFRRLYVLSRSEFARYVEKIHYKVVLDISQGYFIDNTRLPPAGVSRNRLIHLMIQGFADNWKKKNKDNFGLLRKALPHFENLTIFHMTLVDEPDFDPELHRDIFQHSFNQVQSDSHYPTPRAINFRCELEMVASLFAGRRLDEKPIRTFNIEFCSYSFRLPHNFLSREQGWMNFTLNFFTGLWDVEELTLIRADQFWRQLTAFANPASEILSEPSQGLLSSPLSLPDLRRLRLIDQLMDITHFKKFLQSMAPNLTSLHIINLYPSAFTVLVRRPDEARVEFTEAFSKVVEVGRKGMLKEVIITCKHGRMLALEKVLLYGSPNGGEKVHL</sequence>
<dbReference type="Proteomes" id="UP000223968">
    <property type="component" value="Unassembled WGS sequence"/>
</dbReference>
<feature type="domain" description="F-box" evidence="2">
    <location>
        <begin position="18"/>
        <end position="63"/>
    </location>
</feature>
<feature type="compositionally biased region" description="Polar residues" evidence="1">
    <location>
        <begin position="1"/>
        <end position="10"/>
    </location>
</feature>
<evidence type="ECO:0000256" key="1">
    <source>
        <dbReference type="SAM" id="MobiDB-lite"/>
    </source>
</evidence>
<dbReference type="AlphaFoldDB" id="A0A2B7X6J1"/>